<feature type="transmembrane region" description="Helical" evidence="1">
    <location>
        <begin position="12"/>
        <end position="30"/>
    </location>
</feature>
<evidence type="ECO:0000313" key="2">
    <source>
        <dbReference type="EMBL" id="SEA84144.1"/>
    </source>
</evidence>
<keyword evidence="1" id="KW-1133">Transmembrane helix</keyword>
<name>A0A1H4EGE9_9GAMM</name>
<sequence length="261" mass="30591">MMIYKRKIKLIRMIFFVFISCTLLLLYSMIKINDYGVCISEGRILNDDELKERFIINLIRMNIKNFIEWEKVYPGHGSIIGIIPGYDDIDFIDVINKSFNNGMSFEKNFNIENISMENSYLDFVYPQFKLTLVHYGTRNDRESSYGNSTAYFESDIRKVDSFLIDEDRFSPTIFQRLNGYGNNFFSIKLTVVHIDCCDNKRYGQSEIDYMHMKSSAYDQSKKWIENNISYGNRITATVSNCGEILTRSTDNGMNTEEINRI</sequence>
<dbReference type="RefSeq" id="WP_091826658.1">
    <property type="nucleotide sequence ID" value="NZ_FNRJ01000008.1"/>
</dbReference>
<proteinExistence type="predicted"/>
<protein>
    <submittedName>
        <fullName evidence="2">Uncharacterized protein</fullName>
    </submittedName>
</protein>
<keyword evidence="3" id="KW-1185">Reference proteome</keyword>
<dbReference type="EMBL" id="FNRJ01000008">
    <property type="protein sequence ID" value="SEA84144.1"/>
    <property type="molecule type" value="Genomic_DNA"/>
</dbReference>
<evidence type="ECO:0000313" key="3">
    <source>
        <dbReference type="Proteomes" id="UP000242469"/>
    </source>
</evidence>
<dbReference type="AlphaFoldDB" id="A0A1H4EGE9"/>
<dbReference type="Proteomes" id="UP000242469">
    <property type="component" value="Unassembled WGS sequence"/>
</dbReference>
<organism evidence="2 3">
    <name type="scientific">Marinobacterium iners DSM 11526</name>
    <dbReference type="NCBI Taxonomy" id="1122198"/>
    <lineage>
        <taxon>Bacteria</taxon>
        <taxon>Pseudomonadati</taxon>
        <taxon>Pseudomonadota</taxon>
        <taxon>Gammaproteobacteria</taxon>
        <taxon>Oceanospirillales</taxon>
        <taxon>Oceanospirillaceae</taxon>
        <taxon>Marinobacterium</taxon>
    </lineage>
</organism>
<evidence type="ECO:0000256" key="1">
    <source>
        <dbReference type="SAM" id="Phobius"/>
    </source>
</evidence>
<dbReference type="OrthoDB" id="6904425at2"/>
<gene>
    <name evidence="2" type="ORF">SAMN02745729_10883</name>
</gene>
<reference evidence="3" key="1">
    <citation type="submission" date="2016-10" db="EMBL/GenBank/DDBJ databases">
        <authorList>
            <person name="Varghese N."/>
            <person name="Submissions S."/>
        </authorList>
    </citation>
    <scope>NUCLEOTIDE SEQUENCE [LARGE SCALE GENOMIC DNA]</scope>
    <source>
        <strain evidence="3">DSM 11526</strain>
    </source>
</reference>
<keyword evidence="1" id="KW-0472">Membrane</keyword>
<accession>A0A1H4EGE9</accession>
<dbReference type="STRING" id="1122198.SAMN02745729_10883"/>
<keyword evidence="1" id="KW-0812">Transmembrane</keyword>